<evidence type="ECO:0000256" key="1">
    <source>
        <dbReference type="ARBA" id="ARBA00022898"/>
    </source>
</evidence>
<feature type="domain" description="Alanine racemase N-terminal" evidence="6">
    <location>
        <begin position="51"/>
        <end position="247"/>
    </location>
</feature>
<proteinExistence type="inferred from homology"/>
<evidence type="ECO:0000256" key="4">
    <source>
        <dbReference type="RuleBase" id="RU004514"/>
    </source>
</evidence>
<dbReference type="Pfam" id="PF01168">
    <property type="entry name" value="Ala_racemase_N"/>
    <property type="match status" value="1"/>
</dbReference>
<dbReference type="GO" id="GO:0030170">
    <property type="term" value="F:pyridoxal phosphate binding"/>
    <property type="evidence" value="ECO:0007669"/>
    <property type="project" value="UniProtKB-UniRule"/>
</dbReference>
<dbReference type="PIRSF" id="PIRSF004848">
    <property type="entry name" value="YBL036c_PLPDEIII"/>
    <property type="match status" value="1"/>
</dbReference>
<dbReference type="EMBL" id="VFOW01000001">
    <property type="protein sequence ID" value="TQL79283.1"/>
    <property type="molecule type" value="Genomic_DNA"/>
</dbReference>
<evidence type="ECO:0000313" key="7">
    <source>
        <dbReference type="EMBL" id="TQL79283.1"/>
    </source>
</evidence>
<organism evidence="7 8">
    <name type="scientific">Stackebrandtia endophytica</name>
    <dbReference type="NCBI Taxonomy" id="1496996"/>
    <lineage>
        <taxon>Bacteria</taxon>
        <taxon>Bacillati</taxon>
        <taxon>Actinomycetota</taxon>
        <taxon>Actinomycetes</taxon>
        <taxon>Glycomycetales</taxon>
        <taxon>Glycomycetaceae</taxon>
        <taxon>Stackebrandtia</taxon>
    </lineage>
</organism>
<comment type="function">
    <text evidence="2">Pyridoxal 5'-phosphate (PLP)-binding protein, which is involved in PLP homeostasis.</text>
</comment>
<dbReference type="PANTHER" id="PTHR10146">
    <property type="entry name" value="PROLINE SYNTHETASE CO-TRANSCRIBED BACTERIAL HOMOLOG PROTEIN"/>
    <property type="match status" value="1"/>
</dbReference>
<dbReference type="HAMAP" id="MF_02087">
    <property type="entry name" value="PLP_homeostasis"/>
    <property type="match status" value="1"/>
</dbReference>
<comment type="caution">
    <text evidence="7">The sequence shown here is derived from an EMBL/GenBank/DDBJ whole genome shotgun (WGS) entry which is preliminary data.</text>
</comment>
<dbReference type="InParanoid" id="A0A543B399"/>
<sequence length="256" mass="27687">MTIDADSPLQSGSRPDDDSPSSRRQQIAEALRDTDTEIDDACKSVGRDRAEVKLVAVTKNFPADDVVHLARLGVTDVGENRDQEAAAKAAEVARRAVEVRWHFVGRLQRNKARSVAEYAHLVQSVDRESLARALDTAATRFDRRLGVLIQISLDGDRDRGGVVPGELSALVDVVQNAASLSLEGVMAVAPKEWEPVRAFEALAEHSQVVQRLAPQATEISAGMSGDFREAIACGATMVRLGAKLLGPRQDVGYPVR</sequence>
<dbReference type="PROSITE" id="PS01211">
    <property type="entry name" value="UPF0001"/>
    <property type="match status" value="1"/>
</dbReference>
<dbReference type="InterPro" id="IPR001608">
    <property type="entry name" value="Ala_racemase_N"/>
</dbReference>
<evidence type="ECO:0000256" key="5">
    <source>
        <dbReference type="SAM" id="MobiDB-lite"/>
    </source>
</evidence>
<comment type="cofactor">
    <cofactor evidence="3">
        <name>pyridoxal 5'-phosphate</name>
        <dbReference type="ChEBI" id="CHEBI:597326"/>
    </cofactor>
</comment>
<evidence type="ECO:0000256" key="3">
    <source>
        <dbReference type="PIRSR" id="PIRSR004848-1"/>
    </source>
</evidence>
<dbReference type="InterPro" id="IPR029066">
    <property type="entry name" value="PLP-binding_barrel"/>
</dbReference>
<dbReference type="PANTHER" id="PTHR10146:SF14">
    <property type="entry name" value="PYRIDOXAL PHOSPHATE HOMEOSTASIS PROTEIN"/>
    <property type="match status" value="1"/>
</dbReference>
<evidence type="ECO:0000313" key="8">
    <source>
        <dbReference type="Proteomes" id="UP000317043"/>
    </source>
</evidence>
<dbReference type="FunCoup" id="A0A543B399">
    <property type="interactions" value="345"/>
</dbReference>
<keyword evidence="8" id="KW-1185">Reference proteome</keyword>
<dbReference type="InterPro" id="IPR011078">
    <property type="entry name" value="PyrdxlP_homeostasis"/>
</dbReference>
<evidence type="ECO:0000256" key="2">
    <source>
        <dbReference type="HAMAP-Rule" id="MF_02087"/>
    </source>
</evidence>
<dbReference type="NCBIfam" id="TIGR00044">
    <property type="entry name" value="YggS family pyridoxal phosphate-dependent enzyme"/>
    <property type="match status" value="1"/>
</dbReference>
<feature type="region of interest" description="Disordered" evidence="5">
    <location>
        <begin position="1"/>
        <end position="35"/>
    </location>
</feature>
<accession>A0A543B399</accession>
<dbReference type="CDD" id="cd00635">
    <property type="entry name" value="PLPDE_III_YBL036c_like"/>
    <property type="match status" value="1"/>
</dbReference>
<gene>
    <name evidence="7" type="ORF">FB566_4884</name>
</gene>
<feature type="modified residue" description="N6-(pyridoxal phosphate)lysine" evidence="2 3">
    <location>
        <position position="59"/>
    </location>
</feature>
<evidence type="ECO:0000259" key="6">
    <source>
        <dbReference type="Pfam" id="PF01168"/>
    </source>
</evidence>
<dbReference type="Gene3D" id="3.20.20.10">
    <property type="entry name" value="Alanine racemase"/>
    <property type="match status" value="1"/>
</dbReference>
<comment type="similarity">
    <text evidence="2 4">Belongs to the pyridoxal phosphate-binding protein YggS/PROSC family.</text>
</comment>
<dbReference type="Proteomes" id="UP000317043">
    <property type="component" value="Unassembled WGS sequence"/>
</dbReference>
<dbReference type="SUPFAM" id="SSF51419">
    <property type="entry name" value="PLP-binding barrel"/>
    <property type="match status" value="1"/>
</dbReference>
<name>A0A543B399_9ACTN</name>
<dbReference type="AlphaFoldDB" id="A0A543B399"/>
<keyword evidence="1 2" id="KW-0663">Pyridoxal phosphate</keyword>
<protein>
    <recommendedName>
        <fullName evidence="2">Pyridoxal phosphate homeostasis protein</fullName>
        <shortName evidence="2">PLP homeostasis protein</shortName>
    </recommendedName>
</protein>
<reference evidence="7 8" key="1">
    <citation type="submission" date="2019-06" db="EMBL/GenBank/DDBJ databases">
        <title>Sequencing the genomes of 1000 actinobacteria strains.</title>
        <authorList>
            <person name="Klenk H.-P."/>
        </authorList>
    </citation>
    <scope>NUCLEOTIDE SEQUENCE [LARGE SCALE GENOMIC DNA]</scope>
    <source>
        <strain evidence="7 8">DSM 45928</strain>
    </source>
</reference>